<dbReference type="RefSeq" id="XP_001833729.2">
    <property type="nucleotide sequence ID" value="XM_001833677.2"/>
</dbReference>
<dbReference type="STRING" id="240176.A8NHB5"/>
<proteinExistence type="predicted"/>
<dbReference type="InParanoid" id="A8NHB5"/>
<dbReference type="GeneID" id="6010229"/>
<dbReference type="SUPFAM" id="SSF52540">
    <property type="entry name" value="P-loop containing nucleoside triphosphate hydrolases"/>
    <property type="match status" value="1"/>
</dbReference>
<dbReference type="VEuPathDB" id="FungiDB:CC1G_11514"/>
<sequence length="444" mass="50513">MFPHESQSYRTAYSNLRWLRRIAGLADVPMVAISATLPTIYRNSLTALSGLKPNYRLINLGNFRPELSVIIKKMEYDMSTFKDLEFLFTWSIDPRHPATIPSCIIYTDDIDRLTAMFWWFRGKLREQGLPIHWVDLIHAGLSRHHQEASTRRFRDGQTRIWLGTEKIGPGVDVAHVTLVIQYGCRGLTLVGWEQRRGRGARSTGTYAIGVLLVEKSMADGQLTVASPGYEDPGLLQLVRSPPTTCYEQIVLYLLEDPRHNPDLRCGTRCSNCKPELIALVRSYTWISVDPGTSRAMASASTALAAPTAAQIAATLARLKEWRFRHWEESWKEQWFSYGPDDLIDDRDLQSLVKSIHNITTLDDIYQRTQIPHFEEIAPRLLLEIENIRRNMYGELAVTAHASTPALEQPQGPQPSPNLQEPRRTNTRPSSHHFTVNSSCSFKTD</sequence>
<keyword evidence="4" id="KW-1185">Reference proteome</keyword>
<name>A8NHB5_COPC7</name>
<dbReference type="CDD" id="cd18785">
    <property type="entry name" value="SF2_C"/>
    <property type="match status" value="1"/>
</dbReference>
<feature type="domain" description="Helicase C-terminal" evidence="2">
    <location>
        <begin position="91"/>
        <end position="264"/>
    </location>
</feature>
<dbReference type="PROSITE" id="PS51194">
    <property type="entry name" value="HELICASE_CTER"/>
    <property type="match status" value="1"/>
</dbReference>
<reference evidence="3 4" key="1">
    <citation type="journal article" date="2010" name="Proc. Natl. Acad. Sci. U.S.A.">
        <title>Insights into evolution of multicellular fungi from the assembled chromosomes of the mushroom Coprinopsis cinerea (Coprinus cinereus).</title>
        <authorList>
            <person name="Stajich J.E."/>
            <person name="Wilke S.K."/>
            <person name="Ahren D."/>
            <person name="Au C.H."/>
            <person name="Birren B.W."/>
            <person name="Borodovsky M."/>
            <person name="Burns C."/>
            <person name="Canback B."/>
            <person name="Casselton L.A."/>
            <person name="Cheng C.K."/>
            <person name="Deng J."/>
            <person name="Dietrich F.S."/>
            <person name="Fargo D.C."/>
            <person name="Farman M.L."/>
            <person name="Gathman A.C."/>
            <person name="Goldberg J."/>
            <person name="Guigo R."/>
            <person name="Hoegger P.J."/>
            <person name="Hooker J.B."/>
            <person name="Huggins A."/>
            <person name="James T.Y."/>
            <person name="Kamada T."/>
            <person name="Kilaru S."/>
            <person name="Kodira C."/>
            <person name="Kues U."/>
            <person name="Kupfer D."/>
            <person name="Kwan H.S."/>
            <person name="Lomsadze A."/>
            <person name="Li W."/>
            <person name="Lilly W.W."/>
            <person name="Ma L.J."/>
            <person name="Mackey A.J."/>
            <person name="Manning G."/>
            <person name="Martin F."/>
            <person name="Muraguchi H."/>
            <person name="Natvig D.O."/>
            <person name="Palmerini H."/>
            <person name="Ramesh M.A."/>
            <person name="Rehmeyer C.J."/>
            <person name="Roe B.A."/>
            <person name="Shenoy N."/>
            <person name="Stanke M."/>
            <person name="Ter-Hovhannisyan V."/>
            <person name="Tunlid A."/>
            <person name="Velagapudi R."/>
            <person name="Vision T.J."/>
            <person name="Zeng Q."/>
            <person name="Zolan M.E."/>
            <person name="Pukkila P.J."/>
        </authorList>
    </citation>
    <scope>NUCLEOTIDE SEQUENCE [LARGE SCALE GENOMIC DNA]</scope>
    <source>
        <strain evidence="4">Okayama-7 / 130 / ATCC MYA-4618 / FGSC 9003</strain>
    </source>
</reference>
<dbReference type="Proteomes" id="UP000001861">
    <property type="component" value="Unassembled WGS sequence"/>
</dbReference>
<dbReference type="KEGG" id="cci:CC1G_11514"/>
<dbReference type="EMBL" id="AACS02000002">
    <property type="protein sequence ID" value="EAU88091.2"/>
    <property type="molecule type" value="Genomic_DNA"/>
</dbReference>
<feature type="compositionally biased region" description="Polar residues" evidence="1">
    <location>
        <begin position="426"/>
        <end position="444"/>
    </location>
</feature>
<organism evidence="3 4">
    <name type="scientific">Coprinopsis cinerea (strain Okayama-7 / 130 / ATCC MYA-4618 / FGSC 9003)</name>
    <name type="common">Inky cap fungus</name>
    <name type="synonym">Hormographiella aspergillata</name>
    <dbReference type="NCBI Taxonomy" id="240176"/>
    <lineage>
        <taxon>Eukaryota</taxon>
        <taxon>Fungi</taxon>
        <taxon>Dikarya</taxon>
        <taxon>Basidiomycota</taxon>
        <taxon>Agaricomycotina</taxon>
        <taxon>Agaricomycetes</taxon>
        <taxon>Agaricomycetidae</taxon>
        <taxon>Agaricales</taxon>
        <taxon>Agaricineae</taxon>
        <taxon>Psathyrellaceae</taxon>
        <taxon>Coprinopsis</taxon>
    </lineage>
</organism>
<gene>
    <name evidence="3" type="ORF">CC1G_11514</name>
</gene>
<dbReference type="OrthoDB" id="10261556at2759"/>
<protein>
    <recommendedName>
        <fullName evidence="2">Helicase C-terminal domain-containing protein</fullName>
    </recommendedName>
</protein>
<dbReference type="Gene3D" id="3.40.50.300">
    <property type="entry name" value="P-loop containing nucleotide triphosphate hydrolases"/>
    <property type="match status" value="1"/>
</dbReference>
<accession>A8NHB5</accession>
<dbReference type="HOGENOM" id="CLU_616784_0_0_1"/>
<comment type="caution">
    <text evidence="3">The sequence shown here is derived from an EMBL/GenBank/DDBJ whole genome shotgun (WGS) entry which is preliminary data.</text>
</comment>
<dbReference type="Pfam" id="PF00271">
    <property type="entry name" value="Helicase_C"/>
    <property type="match status" value="1"/>
</dbReference>
<evidence type="ECO:0000313" key="4">
    <source>
        <dbReference type="Proteomes" id="UP000001861"/>
    </source>
</evidence>
<dbReference type="InterPro" id="IPR001650">
    <property type="entry name" value="Helicase_C-like"/>
</dbReference>
<evidence type="ECO:0000313" key="3">
    <source>
        <dbReference type="EMBL" id="EAU88091.2"/>
    </source>
</evidence>
<dbReference type="InterPro" id="IPR027417">
    <property type="entry name" value="P-loop_NTPase"/>
</dbReference>
<dbReference type="SMART" id="SM00490">
    <property type="entry name" value="HELICc"/>
    <property type="match status" value="1"/>
</dbReference>
<evidence type="ECO:0000259" key="2">
    <source>
        <dbReference type="PROSITE" id="PS51194"/>
    </source>
</evidence>
<evidence type="ECO:0000256" key="1">
    <source>
        <dbReference type="SAM" id="MobiDB-lite"/>
    </source>
</evidence>
<dbReference type="AlphaFoldDB" id="A8NHB5"/>
<feature type="region of interest" description="Disordered" evidence="1">
    <location>
        <begin position="404"/>
        <end position="444"/>
    </location>
</feature>
<dbReference type="eggNOG" id="ENOG502T2J7">
    <property type="taxonomic scope" value="Eukaryota"/>
</dbReference>